<comment type="similarity">
    <text evidence="2">Belongs to the EamA transporter family.</text>
</comment>
<feature type="domain" description="EamA" evidence="8">
    <location>
        <begin position="29"/>
        <end position="172"/>
    </location>
</feature>
<feature type="transmembrane region" description="Helical" evidence="7">
    <location>
        <begin position="251"/>
        <end position="271"/>
    </location>
</feature>
<proteinExistence type="inferred from homology"/>
<dbReference type="EMBL" id="VOKX01000098">
    <property type="protein sequence ID" value="KAB7836844.1"/>
    <property type="molecule type" value="Genomic_DNA"/>
</dbReference>
<feature type="transmembrane region" description="Helical" evidence="7">
    <location>
        <begin position="127"/>
        <end position="147"/>
    </location>
</feature>
<dbReference type="SUPFAM" id="SSF103481">
    <property type="entry name" value="Multidrug resistance efflux transporter EmrE"/>
    <property type="match status" value="2"/>
</dbReference>
<gene>
    <name evidence="9" type="ORF">FRZ00_23940</name>
</gene>
<dbReference type="Pfam" id="PF00892">
    <property type="entry name" value="EamA"/>
    <property type="match status" value="2"/>
</dbReference>
<evidence type="ECO:0000256" key="3">
    <source>
        <dbReference type="ARBA" id="ARBA00022692"/>
    </source>
</evidence>
<feature type="region of interest" description="Disordered" evidence="6">
    <location>
        <begin position="338"/>
        <end position="365"/>
    </location>
</feature>
<dbReference type="Proteomes" id="UP000327000">
    <property type="component" value="Unassembled WGS sequence"/>
</dbReference>
<evidence type="ECO:0000256" key="2">
    <source>
        <dbReference type="ARBA" id="ARBA00007362"/>
    </source>
</evidence>
<evidence type="ECO:0000313" key="9">
    <source>
        <dbReference type="EMBL" id="KAB7836844.1"/>
    </source>
</evidence>
<feature type="compositionally biased region" description="Low complexity" evidence="6">
    <location>
        <begin position="338"/>
        <end position="352"/>
    </location>
</feature>
<sequence>MSDTSVSSSLPSALPSVRPDAPRIPSAARGLLYVTFTALTWGTTGATATLAIDSSGLGPVALTFWRSAGGFALLLAVRFLVPSRRSAGRPRPTGPRRRRVSAALVNGVGLTVFNAAFFAAVDATGTAVGTVVTLGAAPVLAALGGRLLMGERLGGGGRFAVAGALAGLAVLVLGGGSATVRPAGVALALLSAAGYALFAVHARYLGRAGRATDPFTTTLTSFGVCTVLLLPFAVAGGVLPSAQGLGRTLLLMGYLVTVPTALAYALFFTGLQAVRATTATVITLLEPVTAAVIAVTALGERLTAATVLGTVVLMAAVAGLALVETRGAGRTARPAAAVPAGGREVAGEPEAAGAGGAVGGPVSGA</sequence>
<evidence type="ECO:0000256" key="7">
    <source>
        <dbReference type="SAM" id="Phobius"/>
    </source>
</evidence>
<feature type="transmembrane region" description="Helical" evidence="7">
    <location>
        <begin position="159"/>
        <end position="178"/>
    </location>
</feature>
<protein>
    <submittedName>
        <fullName evidence="9">EamA family transporter</fullName>
    </submittedName>
</protein>
<evidence type="ECO:0000256" key="4">
    <source>
        <dbReference type="ARBA" id="ARBA00022989"/>
    </source>
</evidence>
<feature type="compositionally biased region" description="Gly residues" evidence="6">
    <location>
        <begin position="353"/>
        <end position="365"/>
    </location>
</feature>
<evidence type="ECO:0000256" key="1">
    <source>
        <dbReference type="ARBA" id="ARBA00004141"/>
    </source>
</evidence>
<evidence type="ECO:0000256" key="6">
    <source>
        <dbReference type="SAM" id="MobiDB-lite"/>
    </source>
</evidence>
<dbReference type="InterPro" id="IPR037185">
    <property type="entry name" value="EmrE-like"/>
</dbReference>
<feature type="domain" description="EamA" evidence="8">
    <location>
        <begin position="184"/>
        <end position="320"/>
    </location>
</feature>
<dbReference type="AlphaFoldDB" id="A0A5N5W2Q5"/>
<name>A0A5N5W2Q5_STRMB</name>
<keyword evidence="10" id="KW-1185">Reference proteome</keyword>
<evidence type="ECO:0000256" key="5">
    <source>
        <dbReference type="ARBA" id="ARBA00023136"/>
    </source>
</evidence>
<dbReference type="PANTHER" id="PTHR32322:SF2">
    <property type="entry name" value="EAMA DOMAIN-CONTAINING PROTEIN"/>
    <property type="match status" value="1"/>
</dbReference>
<evidence type="ECO:0000313" key="10">
    <source>
        <dbReference type="Proteomes" id="UP000327000"/>
    </source>
</evidence>
<feature type="transmembrane region" description="Helical" evidence="7">
    <location>
        <begin position="278"/>
        <end position="298"/>
    </location>
</feature>
<comment type="caution">
    <text evidence="9">The sequence shown here is derived from an EMBL/GenBank/DDBJ whole genome shotgun (WGS) entry which is preliminary data.</text>
</comment>
<organism evidence="9 10">
    <name type="scientific">Streptomyces mobaraensis</name>
    <name type="common">Streptoverticillium mobaraense</name>
    <dbReference type="NCBI Taxonomy" id="35621"/>
    <lineage>
        <taxon>Bacteria</taxon>
        <taxon>Bacillati</taxon>
        <taxon>Actinomycetota</taxon>
        <taxon>Actinomycetes</taxon>
        <taxon>Kitasatosporales</taxon>
        <taxon>Streptomycetaceae</taxon>
        <taxon>Streptomyces</taxon>
    </lineage>
</organism>
<feature type="transmembrane region" description="Helical" evidence="7">
    <location>
        <begin position="31"/>
        <end position="52"/>
    </location>
</feature>
<feature type="transmembrane region" description="Helical" evidence="7">
    <location>
        <begin position="304"/>
        <end position="323"/>
    </location>
</feature>
<dbReference type="InterPro" id="IPR050638">
    <property type="entry name" value="AA-Vitamin_Transporters"/>
</dbReference>
<feature type="transmembrane region" description="Helical" evidence="7">
    <location>
        <begin position="184"/>
        <end position="206"/>
    </location>
</feature>
<dbReference type="GO" id="GO:0016020">
    <property type="term" value="C:membrane"/>
    <property type="evidence" value="ECO:0007669"/>
    <property type="project" value="UniProtKB-SubCell"/>
</dbReference>
<keyword evidence="4 7" id="KW-1133">Transmembrane helix</keyword>
<comment type="subcellular location">
    <subcellularLocation>
        <location evidence="1">Membrane</location>
        <topology evidence="1">Multi-pass membrane protein</topology>
    </subcellularLocation>
</comment>
<dbReference type="PANTHER" id="PTHR32322">
    <property type="entry name" value="INNER MEMBRANE TRANSPORTER"/>
    <property type="match status" value="1"/>
</dbReference>
<accession>A0A5N5W2Q5</accession>
<reference evidence="9 10" key="1">
    <citation type="journal article" date="2019" name="Microb. Cell Fact.">
        <title>Exploring novel herbicidin analogues by transcriptional regulator overexpression and MS/MS molecular networking.</title>
        <authorList>
            <person name="Shi Y."/>
            <person name="Gu R."/>
            <person name="Li Y."/>
            <person name="Wang X."/>
            <person name="Ren W."/>
            <person name="Li X."/>
            <person name="Wang L."/>
            <person name="Xie Y."/>
            <person name="Hong B."/>
        </authorList>
    </citation>
    <scope>NUCLEOTIDE SEQUENCE [LARGE SCALE GENOMIC DNA]</scope>
    <source>
        <strain evidence="9 10">US-43</strain>
    </source>
</reference>
<evidence type="ECO:0000259" key="8">
    <source>
        <dbReference type="Pfam" id="PF00892"/>
    </source>
</evidence>
<feature type="transmembrane region" description="Helical" evidence="7">
    <location>
        <begin position="64"/>
        <end position="81"/>
    </location>
</feature>
<dbReference type="InterPro" id="IPR000620">
    <property type="entry name" value="EamA_dom"/>
</dbReference>
<keyword evidence="3 7" id="KW-0812">Transmembrane</keyword>
<dbReference type="RefSeq" id="WP_152264901.1">
    <property type="nucleotide sequence ID" value="NZ_VOKX01000098.1"/>
</dbReference>
<keyword evidence="5 7" id="KW-0472">Membrane</keyword>
<feature type="transmembrane region" description="Helical" evidence="7">
    <location>
        <begin position="102"/>
        <end position="121"/>
    </location>
</feature>
<dbReference type="OrthoDB" id="3821087at2"/>
<feature type="transmembrane region" description="Helical" evidence="7">
    <location>
        <begin position="218"/>
        <end position="239"/>
    </location>
</feature>